<dbReference type="AlphaFoldDB" id="A0A2S7IRX7"/>
<proteinExistence type="predicted"/>
<feature type="signal peptide" evidence="1">
    <location>
        <begin position="1"/>
        <end position="20"/>
    </location>
</feature>
<dbReference type="Proteomes" id="UP000239590">
    <property type="component" value="Unassembled WGS sequence"/>
</dbReference>
<dbReference type="Pfam" id="PF25593">
    <property type="entry name" value="GldD_lipo"/>
    <property type="match status" value="1"/>
</dbReference>
<evidence type="ECO:0000313" key="3">
    <source>
        <dbReference type="Proteomes" id="UP000239590"/>
    </source>
</evidence>
<dbReference type="InterPro" id="IPR019850">
    <property type="entry name" value="GldD-like"/>
</dbReference>
<protein>
    <submittedName>
        <fullName evidence="2">Gliding motility lipoprotein GldD</fullName>
    </submittedName>
</protein>
<organism evidence="2 3">
    <name type="scientific">Siphonobacter curvatus</name>
    <dbReference type="NCBI Taxonomy" id="2094562"/>
    <lineage>
        <taxon>Bacteria</taxon>
        <taxon>Pseudomonadati</taxon>
        <taxon>Bacteroidota</taxon>
        <taxon>Cytophagia</taxon>
        <taxon>Cytophagales</taxon>
        <taxon>Cytophagaceae</taxon>
        <taxon>Siphonobacter</taxon>
    </lineage>
</organism>
<evidence type="ECO:0000256" key="1">
    <source>
        <dbReference type="SAM" id="SignalP"/>
    </source>
</evidence>
<gene>
    <name evidence="2" type="primary">gldD</name>
    <name evidence="2" type="ORF">C5O19_12890</name>
</gene>
<name>A0A2S7IRX7_9BACT</name>
<dbReference type="OrthoDB" id="679501at2"/>
<feature type="chain" id="PRO_5015622244" evidence="1">
    <location>
        <begin position="21"/>
        <end position="195"/>
    </location>
</feature>
<sequence length="195" mass="22229">MLRTLSYSLLTFLMSSILWSCSEDYTPKPKGFPRIDLPPHAYQLLTENHPYTFEYSKAAVIKPDTFKGAEPHWIFITYPSLKANVQLTYKPVQGSKERLRGFISDAYKLAAKHQEKAYALKDAVALGKSGQTFTLLEIAGDVPSHMQFYTTDSTKHFLRGAMYLQTATENDSLAPVVEYIKQDVMHLVNTLKWKK</sequence>
<keyword evidence="3" id="KW-1185">Reference proteome</keyword>
<dbReference type="RefSeq" id="WP_104712810.1">
    <property type="nucleotide sequence ID" value="NZ_PTRA01000001.1"/>
</dbReference>
<keyword evidence="2" id="KW-0449">Lipoprotein</keyword>
<comment type="caution">
    <text evidence="2">The sequence shown here is derived from an EMBL/GenBank/DDBJ whole genome shotgun (WGS) entry which is preliminary data.</text>
</comment>
<evidence type="ECO:0000313" key="2">
    <source>
        <dbReference type="EMBL" id="PQA60473.1"/>
    </source>
</evidence>
<keyword evidence="1" id="KW-0732">Signal</keyword>
<accession>A0A2S7IRX7</accession>
<dbReference type="NCBIfam" id="TIGR03512">
    <property type="entry name" value="GldD_lipo"/>
    <property type="match status" value="1"/>
</dbReference>
<reference evidence="3" key="1">
    <citation type="submission" date="2018-02" db="EMBL/GenBank/DDBJ databases">
        <title>Genome sequencing of Solimonas sp. HR-BB.</title>
        <authorList>
            <person name="Lee Y."/>
            <person name="Jeon C.O."/>
        </authorList>
    </citation>
    <scope>NUCLEOTIDE SEQUENCE [LARGE SCALE GENOMIC DNA]</scope>
    <source>
        <strain evidence="3">HR-U</strain>
    </source>
</reference>
<dbReference type="EMBL" id="PTRA01000001">
    <property type="protein sequence ID" value="PQA60473.1"/>
    <property type="molecule type" value="Genomic_DNA"/>
</dbReference>